<keyword evidence="1" id="KW-0732">Signal</keyword>
<evidence type="ECO:0008006" key="4">
    <source>
        <dbReference type="Google" id="ProtNLM"/>
    </source>
</evidence>
<organism evidence="2 3">
    <name type="scientific">Parvicella tangerina</name>
    <dbReference type="NCBI Taxonomy" id="2829795"/>
    <lineage>
        <taxon>Bacteria</taxon>
        <taxon>Pseudomonadati</taxon>
        <taxon>Bacteroidota</taxon>
        <taxon>Flavobacteriia</taxon>
        <taxon>Flavobacteriales</taxon>
        <taxon>Parvicellaceae</taxon>
        <taxon>Parvicella</taxon>
    </lineage>
</organism>
<dbReference type="EMBL" id="OU015584">
    <property type="protein sequence ID" value="CAG5087226.1"/>
    <property type="molecule type" value="Genomic_DNA"/>
</dbReference>
<gene>
    <name evidence="2" type="ORF">CRYO30217_03422</name>
</gene>
<reference evidence="2" key="1">
    <citation type="submission" date="2021-04" db="EMBL/GenBank/DDBJ databases">
        <authorList>
            <person name="Rodrigo-Torres L."/>
            <person name="Arahal R. D."/>
            <person name="Lucena T."/>
        </authorList>
    </citation>
    <scope>NUCLEOTIDE SEQUENCE</scope>
    <source>
        <strain evidence="2">AS29M-1</strain>
    </source>
</reference>
<sequence length="523" mass="59620">MMKNLFLITLSFCLLLSGTNYYSQSIDKEVTFELDKKAKRGKLANVEIDSQGNYKLYYITKTKSKKIKFQIYTFDPNFSFLGKVDDELELEKVKSKYSWFNFKGELYSVVGISLNWNPAMPLKLKKKETSYHYDWLLLGYHKRVKVLEKVKPRTDDGMKYFAKGYFEDDVTGDIYIIVGVAPGLVSKEAGAQYTDLRLIKFDWDLNKVAETKIPFEYGQEVAFAKGFAEPDPENPTAVGFSGGVVVFAPTKVKGLDIPVDENKGNFTFVEFDKDLNIITRESFDNPSPGWTIEDMQWAENSDGKKDIYLYGPAAFGKDKYYLYAKDAAKKKSIQVMKVSSSKVEYLTETTLEDIEAVKTMPADNKKTTDYNGKVKPSFNFTQLSSGNILLYGQYYNEGKPSDYMALEFDNSGKLVANYTRNMETKIKVPFTCVNSVSETSNGVYWISYEAEGDETTKYIVPVITKLDTKAKKVNDPMVLGKDGKKQLYYVDPSYPLLNISQTQQVYFGSDKKGKNIWFCRVNL</sequence>
<evidence type="ECO:0000313" key="3">
    <source>
        <dbReference type="Proteomes" id="UP000683507"/>
    </source>
</evidence>
<dbReference type="Proteomes" id="UP000683507">
    <property type="component" value="Chromosome"/>
</dbReference>
<protein>
    <recommendedName>
        <fullName evidence="4">DUF4185 domain-containing protein</fullName>
    </recommendedName>
</protein>
<feature type="chain" id="PRO_5036972563" description="DUF4185 domain-containing protein" evidence="1">
    <location>
        <begin position="23"/>
        <end position="523"/>
    </location>
</feature>
<proteinExistence type="predicted"/>
<evidence type="ECO:0000256" key="1">
    <source>
        <dbReference type="SAM" id="SignalP"/>
    </source>
</evidence>
<accession>A0A916JQN3</accession>
<evidence type="ECO:0000313" key="2">
    <source>
        <dbReference type="EMBL" id="CAG5087226.1"/>
    </source>
</evidence>
<dbReference type="AlphaFoldDB" id="A0A916JQN3"/>
<name>A0A916JQN3_9FLAO</name>
<keyword evidence="3" id="KW-1185">Reference proteome</keyword>
<dbReference type="KEGG" id="ptan:CRYO30217_03422"/>
<feature type="signal peptide" evidence="1">
    <location>
        <begin position="1"/>
        <end position="22"/>
    </location>
</feature>